<dbReference type="InterPro" id="IPR050766">
    <property type="entry name" value="Bact_Lucif_Oxidored"/>
</dbReference>
<feature type="domain" description="Luciferase-like" evidence="2">
    <location>
        <begin position="6"/>
        <end position="118"/>
    </location>
</feature>
<dbReference type="AlphaFoldDB" id="A0A1E8PZ29"/>
<dbReference type="OrthoDB" id="9780518at2"/>
<dbReference type="Pfam" id="PF00296">
    <property type="entry name" value="Bac_luciferase"/>
    <property type="match status" value="2"/>
</dbReference>
<evidence type="ECO:0000256" key="1">
    <source>
        <dbReference type="SAM" id="MobiDB-lite"/>
    </source>
</evidence>
<organism evidence="3 4">
    <name type="scientific">Mycolicibacterium grossiae</name>
    <dbReference type="NCBI Taxonomy" id="1552759"/>
    <lineage>
        <taxon>Bacteria</taxon>
        <taxon>Bacillati</taxon>
        <taxon>Actinomycetota</taxon>
        <taxon>Actinomycetes</taxon>
        <taxon>Mycobacteriales</taxon>
        <taxon>Mycobacteriaceae</taxon>
        <taxon>Mycolicibacterium</taxon>
    </lineage>
</organism>
<keyword evidence="4" id="KW-1185">Reference proteome</keyword>
<dbReference type="InterPro" id="IPR036661">
    <property type="entry name" value="Luciferase-like_sf"/>
</dbReference>
<sequence length="373" mass="39975">MSVPLSVLDLSPISAGSDAATALRNTVDLARHAERWGYRRYWVAEHHFAAVAGSAPAVLIGQIAAATERIRVGAAAVQLGFTTAVATVEAFGTIDALHPGRIDLGVGRSGQRRREALAQREPGESTPRPAAEWREVDGVVVPVPFDVAALMRDPRLRARMAALQQPGAQAPDFATQVDDILAMLDGDYATDGHRTDVVPGEGASLRPWVFGSSKGRSAEVAGSRGLPFVASYHITPATALDAVDAYRAAFRPSAALAEPYVVVSADVVVADDHDTAVHLASSYGHWVYSIRAGGGAVPYPDPDTVAPLTAEQTALTRDRTATQFVGDPDEVAHRLEALRRVTDADELVVTSVTHRHADRLRSHELLARRWHHR</sequence>
<evidence type="ECO:0000259" key="2">
    <source>
        <dbReference type="Pfam" id="PF00296"/>
    </source>
</evidence>
<dbReference type="RefSeq" id="WP_070355697.1">
    <property type="nucleotide sequence ID" value="NZ_CP043474.1"/>
</dbReference>
<name>A0A1E8PZ29_9MYCO</name>
<dbReference type="Gene3D" id="3.20.20.30">
    <property type="entry name" value="Luciferase-like domain"/>
    <property type="match status" value="1"/>
</dbReference>
<protein>
    <submittedName>
        <fullName evidence="3">Luciferase</fullName>
    </submittedName>
</protein>
<evidence type="ECO:0000313" key="3">
    <source>
        <dbReference type="EMBL" id="OFJ51080.1"/>
    </source>
</evidence>
<accession>A0A1E8PZ29</accession>
<proteinExistence type="predicted"/>
<dbReference type="Proteomes" id="UP000178953">
    <property type="component" value="Unassembled WGS sequence"/>
</dbReference>
<evidence type="ECO:0000313" key="4">
    <source>
        <dbReference type="Proteomes" id="UP000178953"/>
    </source>
</evidence>
<dbReference type="EMBL" id="MCHX01000080">
    <property type="protein sequence ID" value="OFJ51080.1"/>
    <property type="molecule type" value="Genomic_DNA"/>
</dbReference>
<comment type="caution">
    <text evidence="3">The sequence shown here is derived from an EMBL/GenBank/DDBJ whole genome shotgun (WGS) entry which is preliminary data.</text>
</comment>
<feature type="compositionally biased region" description="Basic and acidic residues" evidence="1">
    <location>
        <begin position="112"/>
        <end position="123"/>
    </location>
</feature>
<feature type="region of interest" description="Disordered" evidence="1">
    <location>
        <begin position="108"/>
        <end position="129"/>
    </location>
</feature>
<feature type="domain" description="Luciferase-like" evidence="2">
    <location>
        <begin position="184"/>
        <end position="340"/>
    </location>
</feature>
<gene>
    <name evidence="3" type="ORF">BEL07_24680</name>
</gene>
<dbReference type="PANTHER" id="PTHR30137:SF6">
    <property type="entry name" value="LUCIFERASE-LIKE MONOOXYGENASE"/>
    <property type="match status" value="1"/>
</dbReference>
<dbReference type="GO" id="GO:0016705">
    <property type="term" value="F:oxidoreductase activity, acting on paired donors, with incorporation or reduction of molecular oxygen"/>
    <property type="evidence" value="ECO:0007669"/>
    <property type="project" value="InterPro"/>
</dbReference>
<reference evidence="3 4" key="1">
    <citation type="submission" date="2016-09" db="EMBL/GenBank/DDBJ databases">
        <title>genome sequence of Mycobacterium sp. 739 SCH.</title>
        <authorList>
            <person name="Greninger A.L."/>
            <person name="Qin X."/>
            <person name="Jerome K."/>
            <person name="Vora S."/>
            <person name="Quinn K."/>
        </authorList>
    </citation>
    <scope>NUCLEOTIDE SEQUENCE [LARGE SCALE GENOMIC DNA]</scope>
    <source>
        <strain evidence="3 4">SCH</strain>
    </source>
</reference>
<dbReference type="InterPro" id="IPR011251">
    <property type="entry name" value="Luciferase-like_dom"/>
</dbReference>
<dbReference type="SUPFAM" id="SSF51679">
    <property type="entry name" value="Bacterial luciferase-like"/>
    <property type="match status" value="1"/>
</dbReference>
<dbReference type="GO" id="GO:0005829">
    <property type="term" value="C:cytosol"/>
    <property type="evidence" value="ECO:0007669"/>
    <property type="project" value="TreeGrafter"/>
</dbReference>
<dbReference type="PANTHER" id="PTHR30137">
    <property type="entry name" value="LUCIFERASE-LIKE MONOOXYGENASE"/>
    <property type="match status" value="1"/>
</dbReference>